<evidence type="ECO:0000256" key="1">
    <source>
        <dbReference type="ARBA" id="ARBA00008690"/>
    </source>
</evidence>
<evidence type="ECO:0000256" key="2">
    <source>
        <dbReference type="SAM" id="MobiDB-lite"/>
    </source>
</evidence>
<dbReference type="InterPro" id="IPR046431">
    <property type="entry name" value="FAF_dom"/>
</dbReference>
<comment type="caution">
    <text evidence="4">The sequence shown here is derived from an EMBL/GenBank/DDBJ whole genome shotgun (WGS) entry which is preliminary data.</text>
</comment>
<comment type="similarity">
    <text evidence="1">Belongs to the fantastic four family.</text>
</comment>
<sequence length="254" mass="28579">MAACGNLQHVFDAPSPESPSNLLQSFTPRKHLQPLEVSSLTEVFGELHFKENTENVSPSLPHSTPPSSPFSIESNSHSEENIDGNYTPTTRIKHYKNSDSFSSMNSESLSICTEGLGFESCDNTEDFVNNSGCKHRKPRSSITRHVSNEYLSGKRSRITGGEFPPPISCIGRTGKPWVCFQSYRQNGRFILKEVKNPNQEFLHACREDGRLKLQYIQSDDEIIEEDDEKDGEGDFDDKNDQIHNPVSYFSEGVK</sequence>
<dbReference type="EMBL" id="JAUIZM010000002">
    <property type="protein sequence ID" value="KAK1398610.1"/>
    <property type="molecule type" value="Genomic_DNA"/>
</dbReference>
<feature type="region of interest" description="Disordered" evidence="2">
    <location>
        <begin position="218"/>
        <end position="254"/>
    </location>
</feature>
<evidence type="ECO:0000313" key="5">
    <source>
        <dbReference type="Proteomes" id="UP001237642"/>
    </source>
</evidence>
<dbReference type="Proteomes" id="UP001237642">
    <property type="component" value="Unassembled WGS sequence"/>
</dbReference>
<keyword evidence="5" id="KW-1185">Reference proteome</keyword>
<gene>
    <name evidence="4" type="ORF">POM88_008473</name>
</gene>
<name>A0AAD8N1R7_9APIA</name>
<evidence type="ECO:0000313" key="4">
    <source>
        <dbReference type="EMBL" id="KAK1398610.1"/>
    </source>
</evidence>
<reference evidence="4" key="1">
    <citation type="submission" date="2023-02" db="EMBL/GenBank/DDBJ databases">
        <title>Genome of toxic invasive species Heracleum sosnowskyi carries increased number of genes despite the absence of recent whole-genome duplications.</title>
        <authorList>
            <person name="Schelkunov M."/>
            <person name="Shtratnikova V."/>
            <person name="Makarenko M."/>
            <person name="Klepikova A."/>
            <person name="Omelchenko D."/>
            <person name="Novikova G."/>
            <person name="Obukhova E."/>
            <person name="Bogdanov V."/>
            <person name="Penin A."/>
            <person name="Logacheva M."/>
        </authorList>
    </citation>
    <scope>NUCLEOTIDE SEQUENCE</scope>
    <source>
        <strain evidence="4">Hsosn_3</strain>
        <tissue evidence="4">Leaf</tissue>
    </source>
</reference>
<protein>
    <submittedName>
        <fullName evidence="4">The fantastic four family</fullName>
    </submittedName>
</protein>
<feature type="region of interest" description="Disordered" evidence="2">
    <location>
        <begin position="1"/>
        <end position="24"/>
    </location>
</feature>
<dbReference type="AlphaFoldDB" id="A0AAD8N1R7"/>
<proteinExistence type="inferred from homology"/>
<feature type="region of interest" description="Disordered" evidence="2">
    <location>
        <begin position="53"/>
        <end position="88"/>
    </location>
</feature>
<organism evidence="4 5">
    <name type="scientific">Heracleum sosnowskyi</name>
    <dbReference type="NCBI Taxonomy" id="360622"/>
    <lineage>
        <taxon>Eukaryota</taxon>
        <taxon>Viridiplantae</taxon>
        <taxon>Streptophyta</taxon>
        <taxon>Embryophyta</taxon>
        <taxon>Tracheophyta</taxon>
        <taxon>Spermatophyta</taxon>
        <taxon>Magnoliopsida</taxon>
        <taxon>eudicotyledons</taxon>
        <taxon>Gunneridae</taxon>
        <taxon>Pentapetalae</taxon>
        <taxon>asterids</taxon>
        <taxon>campanulids</taxon>
        <taxon>Apiales</taxon>
        <taxon>Apiaceae</taxon>
        <taxon>Apioideae</taxon>
        <taxon>apioid superclade</taxon>
        <taxon>Tordylieae</taxon>
        <taxon>Tordyliinae</taxon>
        <taxon>Heracleum</taxon>
    </lineage>
</organism>
<dbReference type="PANTHER" id="PTHR33155">
    <property type="entry name" value="FANTASTIC FOUR-LIKE PROTEIN (DUF3049)"/>
    <property type="match status" value="1"/>
</dbReference>
<dbReference type="InterPro" id="IPR021410">
    <property type="entry name" value="FAF"/>
</dbReference>
<accession>A0AAD8N1R7</accession>
<feature type="domain" description="FAF" evidence="3">
    <location>
        <begin position="162"/>
        <end position="214"/>
    </location>
</feature>
<feature type="compositionally biased region" description="Acidic residues" evidence="2">
    <location>
        <begin position="218"/>
        <end position="235"/>
    </location>
</feature>
<evidence type="ECO:0000259" key="3">
    <source>
        <dbReference type="Pfam" id="PF11250"/>
    </source>
</evidence>
<dbReference type="PANTHER" id="PTHR33155:SF9">
    <property type="entry name" value="FANTASTIC FOUR-LIKE PROTEIN (DUF3049)"/>
    <property type="match status" value="1"/>
</dbReference>
<reference evidence="4" key="2">
    <citation type="submission" date="2023-05" db="EMBL/GenBank/DDBJ databases">
        <authorList>
            <person name="Schelkunov M.I."/>
        </authorList>
    </citation>
    <scope>NUCLEOTIDE SEQUENCE</scope>
    <source>
        <strain evidence="4">Hsosn_3</strain>
        <tissue evidence="4">Leaf</tissue>
    </source>
</reference>
<dbReference type="Pfam" id="PF11250">
    <property type="entry name" value="FAF"/>
    <property type="match status" value="1"/>
</dbReference>